<comment type="similarity">
    <text evidence="1">Belongs to the CBF/MAK21 family.</text>
</comment>
<dbReference type="PANTHER" id="PTHR12048">
    <property type="entry name" value="CCAAT-BINDING FACTOR-RELATED"/>
    <property type="match status" value="1"/>
</dbReference>
<feature type="region of interest" description="Disordered" evidence="2">
    <location>
        <begin position="148"/>
        <end position="167"/>
    </location>
</feature>
<evidence type="ECO:0000259" key="3">
    <source>
        <dbReference type="Pfam" id="PF03914"/>
    </source>
</evidence>
<evidence type="ECO:0000313" key="4">
    <source>
        <dbReference type="EMBL" id="CAG8568275.1"/>
    </source>
</evidence>
<evidence type="ECO:0000256" key="2">
    <source>
        <dbReference type="SAM" id="MobiDB-lite"/>
    </source>
</evidence>
<dbReference type="GO" id="GO:0005634">
    <property type="term" value="C:nucleus"/>
    <property type="evidence" value="ECO:0007669"/>
    <property type="project" value="TreeGrafter"/>
</dbReference>
<dbReference type="AlphaFoldDB" id="A0A9N9BJU5"/>
<organism evidence="4 5">
    <name type="scientific">Funneliformis mosseae</name>
    <name type="common">Endomycorrhizal fungus</name>
    <name type="synonym">Glomus mosseae</name>
    <dbReference type="NCBI Taxonomy" id="27381"/>
    <lineage>
        <taxon>Eukaryota</taxon>
        <taxon>Fungi</taxon>
        <taxon>Fungi incertae sedis</taxon>
        <taxon>Mucoromycota</taxon>
        <taxon>Glomeromycotina</taxon>
        <taxon>Glomeromycetes</taxon>
        <taxon>Glomerales</taxon>
        <taxon>Glomeraceae</taxon>
        <taxon>Funneliformis</taxon>
    </lineage>
</organism>
<feature type="compositionally biased region" description="Basic and acidic residues" evidence="2">
    <location>
        <begin position="10"/>
        <end position="24"/>
    </location>
</feature>
<feature type="compositionally biased region" description="Basic and acidic residues" evidence="2">
    <location>
        <begin position="809"/>
        <end position="822"/>
    </location>
</feature>
<feature type="region of interest" description="Disordered" evidence="2">
    <location>
        <begin position="809"/>
        <end position="867"/>
    </location>
</feature>
<evidence type="ECO:0000313" key="5">
    <source>
        <dbReference type="Proteomes" id="UP000789375"/>
    </source>
</evidence>
<dbReference type="InterPro" id="IPR005612">
    <property type="entry name" value="CCAAT-binding_factor"/>
</dbReference>
<dbReference type="EMBL" id="CAJVPP010001678">
    <property type="protein sequence ID" value="CAG8568275.1"/>
    <property type="molecule type" value="Genomic_DNA"/>
</dbReference>
<comment type="caution">
    <text evidence="4">The sequence shown here is derived from an EMBL/GenBank/DDBJ whole genome shotgun (WGS) entry which is preliminary data.</text>
</comment>
<dbReference type="InterPro" id="IPR040155">
    <property type="entry name" value="CEBPZ/Mak21-like"/>
</dbReference>
<feature type="region of interest" description="Disordered" evidence="2">
    <location>
        <begin position="657"/>
        <end position="692"/>
    </location>
</feature>
<dbReference type="PANTHER" id="PTHR12048:SF0">
    <property type="entry name" value="CCAAT_ENHANCER-BINDING PROTEIN ZETA"/>
    <property type="match status" value="1"/>
</dbReference>
<proteinExistence type="inferred from homology"/>
<protein>
    <submittedName>
        <fullName evidence="4">799_t:CDS:1</fullName>
    </submittedName>
</protein>
<reference evidence="4" key="1">
    <citation type="submission" date="2021-06" db="EMBL/GenBank/DDBJ databases">
        <authorList>
            <person name="Kallberg Y."/>
            <person name="Tangrot J."/>
            <person name="Rosling A."/>
        </authorList>
    </citation>
    <scope>NUCLEOTIDE SEQUENCE</scope>
    <source>
        <strain evidence="4">87-6 pot B 2015</strain>
    </source>
</reference>
<evidence type="ECO:0000256" key="1">
    <source>
        <dbReference type="ARBA" id="ARBA00007797"/>
    </source>
</evidence>
<feature type="compositionally biased region" description="Polar residues" evidence="2">
    <location>
        <begin position="844"/>
        <end position="867"/>
    </location>
</feature>
<feature type="compositionally biased region" description="Basic residues" evidence="2">
    <location>
        <begin position="25"/>
        <end position="36"/>
    </location>
</feature>
<keyword evidence="5" id="KW-1185">Reference proteome</keyword>
<dbReference type="SUPFAM" id="SSF48371">
    <property type="entry name" value="ARM repeat"/>
    <property type="match status" value="1"/>
</dbReference>
<feature type="region of interest" description="Disordered" evidence="2">
    <location>
        <begin position="50"/>
        <end position="97"/>
    </location>
</feature>
<gene>
    <name evidence="4" type="ORF">FMOSSE_LOCUS7320</name>
</gene>
<dbReference type="Pfam" id="PF03914">
    <property type="entry name" value="CBF"/>
    <property type="match status" value="1"/>
</dbReference>
<accession>A0A9N9BJU5</accession>
<feature type="compositionally biased region" description="Basic and acidic residues" evidence="2">
    <location>
        <begin position="71"/>
        <end position="88"/>
    </location>
</feature>
<dbReference type="InterPro" id="IPR016024">
    <property type="entry name" value="ARM-type_fold"/>
</dbReference>
<dbReference type="Proteomes" id="UP000789375">
    <property type="component" value="Unassembled WGS sequence"/>
</dbReference>
<feature type="compositionally biased region" description="Acidic residues" evidence="2">
    <location>
        <begin position="152"/>
        <end position="167"/>
    </location>
</feature>
<feature type="region of interest" description="Disordered" evidence="2">
    <location>
        <begin position="1"/>
        <end position="37"/>
    </location>
</feature>
<feature type="compositionally biased region" description="Acidic residues" evidence="2">
    <location>
        <begin position="823"/>
        <end position="842"/>
    </location>
</feature>
<name>A0A9N9BJU5_FUNMO</name>
<sequence>MGKNPTQSFGKKDHKPDPNYESKNNKKLKGVKRKSYNKLNSFTEDKILKSKKEKNLKKRSEEQIQKPYKKLKTEIKSPKVTKDKDNVSKNRNQSFDNKLLEEITALGGSESDLKLIESVDSDIESNDEKKSINDDKLKADLKKLINNSMNSDDNEDIEGSDYEDEDEKMEISEKEEIDLNRHPNIEPNRFWYNIKVQPISDSKEKKITDKIISDMYENALHLLNEENDAYEVIRSRRNASDRSFYATMLKSGTLKDRLATLSVLVEESPIHAIRALDTLFKMAKKENRNEAVQAVESLKNLMIELLLPPNRKLKFFRDQHINKENISNKNLILWSFEDYLKRKYFELIRIIEILSHDVVIYVKLQILGIVFILFMEKPEQESNLLKLLVNKLGDNEKKVASKASYLIDQIFSKHPSMKKIVIQEIEQLILSSAANNHAQYYGVIALSRIILAKRDNEVANKLIDIYFVLFAKLLETKDKEIKHNKVSRSKAKKRDTHVTEFEDAVDSKMIAALLTGVNRAYKFAQVDNAVFEKHLDVLYRITYVGTFNISIQALMLIFQVSSDRESLSERFYRALYHSLLDPRLVKTSKHALYLNLLYKALKSDPTIVRVEAFLKRLVQICGHHEPHFICGALYLLAELIVERPNLRPFIVQSANYDEEGNNDKPNEKNYESSTKNVRKDDTQYDARKRDPQYSNADKSRLWELIDFTNHFHPTVALYATQIINGQPISGHSELHLHTITHFLDKFVFRNPKKHDKIKGGNPLLQPTVTSEPGRVVIKKGTGISKDELNVNSKKFWTMELKDVPVDQKHAGKDLQKIKKNEQLSDEDFELDEGGEGFEDNESDISSVDTSIVNDQDSNNEQSSVTSS</sequence>
<feature type="compositionally biased region" description="Basic and acidic residues" evidence="2">
    <location>
        <begin position="677"/>
        <end position="692"/>
    </location>
</feature>
<feature type="domain" description="CCAAT-binding factor" evidence="3">
    <location>
        <begin position="550"/>
        <end position="719"/>
    </location>
</feature>
<feature type="compositionally biased region" description="Basic and acidic residues" evidence="2">
    <location>
        <begin position="661"/>
        <end position="670"/>
    </location>
</feature>